<dbReference type="Gene3D" id="1.10.443.10">
    <property type="entry name" value="Intergrase catalytic core"/>
    <property type="match status" value="1"/>
</dbReference>
<reference evidence="2 3" key="1">
    <citation type="submission" date="2023-04" db="EMBL/GenBank/DDBJ databases">
        <title>Forest soil microbial communities from Buena Vista Peninsula, Colon Province, Panama.</title>
        <authorList>
            <person name="Bouskill N."/>
        </authorList>
    </citation>
    <scope>NUCLEOTIDE SEQUENCE [LARGE SCALE GENOMIC DNA]</scope>
    <source>
        <strain evidence="2 3">AC80</strain>
    </source>
</reference>
<organism evidence="2 3">
    <name type="scientific">Mycolicibacterium frederiksbergense</name>
    <dbReference type="NCBI Taxonomy" id="117567"/>
    <lineage>
        <taxon>Bacteria</taxon>
        <taxon>Bacillati</taxon>
        <taxon>Actinomycetota</taxon>
        <taxon>Actinomycetes</taxon>
        <taxon>Mycobacteriales</taxon>
        <taxon>Mycobacteriaceae</taxon>
        <taxon>Mycolicibacterium</taxon>
    </lineage>
</organism>
<proteinExistence type="predicted"/>
<dbReference type="SUPFAM" id="SSF56349">
    <property type="entry name" value="DNA breaking-rejoining enzymes"/>
    <property type="match status" value="1"/>
</dbReference>
<name>A0ABT6LAL2_9MYCO</name>
<dbReference type="EMBL" id="JARXVE010000017">
    <property type="protein sequence ID" value="MDH6199277.1"/>
    <property type="molecule type" value="Genomic_DNA"/>
</dbReference>
<comment type="caution">
    <text evidence="2">The sequence shown here is derived from an EMBL/GenBank/DDBJ whole genome shotgun (WGS) entry which is preliminary data.</text>
</comment>
<accession>A0ABT6LAL2</accession>
<keyword evidence="1" id="KW-0233">DNA recombination</keyword>
<keyword evidence="3" id="KW-1185">Reference proteome</keyword>
<evidence type="ECO:0000256" key="1">
    <source>
        <dbReference type="ARBA" id="ARBA00023172"/>
    </source>
</evidence>
<sequence>MPTSKQFLDPPQCFVQAVYRVIHVRPDLGGTPITIVSRQLGHESIQITVDLYTDVDRTSSRQAADFMDTMLN</sequence>
<dbReference type="Proteomes" id="UP001160130">
    <property type="component" value="Unassembled WGS sequence"/>
</dbReference>
<evidence type="ECO:0000313" key="2">
    <source>
        <dbReference type="EMBL" id="MDH6199277.1"/>
    </source>
</evidence>
<protein>
    <submittedName>
        <fullName evidence="2">Integrase</fullName>
    </submittedName>
</protein>
<gene>
    <name evidence="2" type="ORF">M2272_005946</name>
</gene>
<dbReference type="RefSeq" id="WP_280835822.1">
    <property type="nucleotide sequence ID" value="NZ_JARXVE010000017.1"/>
</dbReference>
<dbReference type="InterPro" id="IPR013762">
    <property type="entry name" value="Integrase-like_cat_sf"/>
</dbReference>
<evidence type="ECO:0000313" key="3">
    <source>
        <dbReference type="Proteomes" id="UP001160130"/>
    </source>
</evidence>
<dbReference type="InterPro" id="IPR011010">
    <property type="entry name" value="DNA_brk_join_enz"/>
</dbReference>